<proteinExistence type="inferred from homology"/>
<comment type="similarity">
    <text evidence="6">Belongs to the TRAFAC class myosin-kinesin ATPase superfamily. Myosin family.</text>
</comment>
<dbReference type="OrthoDB" id="6108017at2759"/>
<dbReference type="Gene3D" id="1.20.120.720">
    <property type="entry name" value="Myosin VI head, motor domain, U50 subdomain"/>
    <property type="match status" value="1"/>
</dbReference>
<keyword evidence="9" id="KW-1185">Reference proteome</keyword>
<feature type="binding site" evidence="6">
    <location>
        <begin position="167"/>
        <end position="174"/>
    </location>
    <ligand>
        <name>ATP</name>
        <dbReference type="ChEBI" id="CHEBI:30616"/>
    </ligand>
</feature>
<organism evidence="8 9">
    <name type="scientific">Caenorhabditis angaria</name>
    <dbReference type="NCBI Taxonomy" id="860376"/>
    <lineage>
        <taxon>Eukaryota</taxon>
        <taxon>Metazoa</taxon>
        <taxon>Ecdysozoa</taxon>
        <taxon>Nematoda</taxon>
        <taxon>Chromadorea</taxon>
        <taxon>Rhabditida</taxon>
        <taxon>Rhabditina</taxon>
        <taxon>Rhabditomorpha</taxon>
        <taxon>Rhabditoidea</taxon>
        <taxon>Rhabditidae</taxon>
        <taxon>Peloderinae</taxon>
        <taxon>Caenorhabditis</taxon>
    </lineage>
</organism>
<evidence type="ECO:0000256" key="2">
    <source>
        <dbReference type="ARBA" id="ARBA00022840"/>
    </source>
</evidence>
<dbReference type="EMBL" id="CANHGI010000002">
    <property type="protein sequence ID" value="CAI5443665.1"/>
    <property type="molecule type" value="Genomic_DNA"/>
</dbReference>
<name>A0A9P1N0R9_9PELO</name>
<dbReference type="Gene3D" id="3.40.850.10">
    <property type="entry name" value="Kinesin motor domain"/>
    <property type="match status" value="1"/>
</dbReference>
<evidence type="ECO:0000256" key="6">
    <source>
        <dbReference type="PROSITE-ProRule" id="PRU00782"/>
    </source>
</evidence>
<evidence type="ECO:0000313" key="8">
    <source>
        <dbReference type="EMBL" id="CAI5443665.1"/>
    </source>
</evidence>
<dbReference type="GO" id="GO:0016020">
    <property type="term" value="C:membrane"/>
    <property type="evidence" value="ECO:0007669"/>
    <property type="project" value="TreeGrafter"/>
</dbReference>
<keyword evidence="5 6" id="KW-0009">Actin-binding</keyword>
<dbReference type="GO" id="GO:0005524">
    <property type="term" value="F:ATP binding"/>
    <property type="evidence" value="ECO:0007669"/>
    <property type="project" value="UniProtKB-UniRule"/>
</dbReference>
<keyword evidence="4 6" id="KW-0505">Motor protein</keyword>
<dbReference type="AlphaFoldDB" id="A0A9P1N0R9"/>
<sequence>MNSAILDNYRKGANVRFRDEKLVFVEGELMDDLDECRRVLRVRIRDKIEEIHFASVDELPLLRNPEIFIGKHDISDLLYLHEAGVLNSLKRRFIDQKQVYTYCGKILLSVNPYEKCKDLYGINVMKLYQDTAMKVSEKSPPHVYQLIAGAVYYLRTFSESQSIVCLGESGAGKTVTTSHILEYLAHSTSNTTDDIGIESIASFNEIIESLGNAQTTQNRNSSRFGKFIQGKFCDDGRIVSGMNITTYLLEKSRLVIQGPGERSFNIFYQMCSSKNHDLVKELNLENYQDYCYLVKGGESRSAEIDEINGFDGFVTALRKLVCDDKEITNYCKVLAGILQIGNICFDLKDGFSIISPSSSAQIEKLCSYWNVDENEFRSCLTQKKVKVGSEEFSKYLTIDEAIRSRDALAKHVYHHYFNFMVMQINEALNKKITSISTKNTIGILDIYGFEVFDVNSFEQFCINFANEKLQQQYNHQIFKQAQQEYAREGIKYIHIEFPDNQDTIDLFEASIGLITLLDEQS</sequence>
<dbReference type="GO" id="GO:0005737">
    <property type="term" value="C:cytoplasm"/>
    <property type="evidence" value="ECO:0007669"/>
    <property type="project" value="TreeGrafter"/>
</dbReference>
<keyword evidence="3 6" id="KW-0518">Myosin</keyword>
<dbReference type="SMART" id="SM00242">
    <property type="entry name" value="MYSc"/>
    <property type="match status" value="1"/>
</dbReference>
<dbReference type="GO" id="GO:0051015">
    <property type="term" value="F:actin filament binding"/>
    <property type="evidence" value="ECO:0007669"/>
    <property type="project" value="TreeGrafter"/>
</dbReference>
<comment type="caution">
    <text evidence="8">The sequence shown here is derived from an EMBL/GenBank/DDBJ whole genome shotgun (WGS) entry which is preliminary data.</text>
</comment>
<dbReference type="PRINTS" id="PR00193">
    <property type="entry name" value="MYOSINHEAVY"/>
</dbReference>
<dbReference type="GO" id="GO:0000146">
    <property type="term" value="F:microfilament motor activity"/>
    <property type="evidence" value="ECO:0007669"/>
    <property type="project" value="TreeGrafter"/>
</dbReference>
<keyword evidence="1 6" id="KW-0547">Nucleotide-binding</keyword>
<dbReference type="Pfam" id="PF00063">
    <property type="entry name" value="Myosin_head"/>
    <property type="match status" value="1"/>
</dbReference>
<accession>A0A9P1N0R9</accession>
<evidence type="ECO:0000256" key="5">
    <source>
        <dbReference type="ARBA" id="ARBA00023203"/>
    </source>
</evidence>
<keyword evidence="2 6" id="KW-0067">ATP-binding</keyword>
<evidence type="ECO:0000256" key="3">
    <source>
        <dbReference type="ARBA" id="ARBA00023123"/>
    </source>
</evidence>
<evidence type="ECO:0000256" key="4">
    <source>
        <dbReference type="ARBA" id="ARBA00023175"/>
    </source>
</evidence>
<dbReference type="InterPro" id="IPR036961">
    <property type="entry name" value="Kinesin_motor_dom_sf"/>
</dbReference>
<dbReference type="GO" id="GO:0007015">
    <property type="term" value="P:actin filament organization"/>
    <property type="evidence" value="ECO:0007669"/>
    <property type="project" value="TreeGrafter"/>
</dbReference>
<dbReference type="InterPro" id="IPR027417">
    <property type="entry name" value="P-loop_NTPase"/>
</dbReference>
<dbReference type="InterPro" id="IPR001609">
    <property type="entry name" value="Myosin_head_motor_dom-like"/>
</dbReference>
<dbReference type="Gene3D" id="1.10.10.820">
    <property type="match status" value="1"/>
</dbReference>
<comment type="caution">
    <text evidence="6">Lacks conserved residue(s) required for the propagation of feature annotation.</text>
</comment>
<dbReference type="PANTHER" id="PTHR13140">
    <property type="entry name" value="MYOSIN"/>
    <property type="match status" value="1"/>
</dbReference>
<feature type="domain" description="Myosin motor" evidence="7">
    <location>
        <begin position="69"/>
        <end position="521"/>
    </location>
</feature>
<dbReference type="PROSITE" id="PS51456">
    <property type="entry name" value="MYOSIN_MOTOR"/>
    <property type="match status" value="1"/>
</dbReference>
<evidence type="ECO:0000256" key="1">
    <source>
        <dbReference type="ARBA" id="ARBA00022741"/>
    </source>
</evidence>
<dbReference type="PANTHER" id="PTHR13140:SF706">
    <property type="entry name" value="DILUTE CLASS UNCONVENTIONAL MYOSIN, ISOFORM C"/>
    <property type="match status" value="1"/>
</dbReference>
<reference evidence="8" key="1">
    <citation type="submission" date="2022-11" db="EMBL/GenBank/DDBJ databases">
        <authorList>
            <person name="Kikuchi T."/>
        </authorList>
    </citation>
    <scope>NUCLEOTIDE SEQUENCE</scope>
    <source>
        <strain evidence="8">PS1010</strain>
    </source>
</reference>
<dbReference type="SUPFAM" id="SSF52540">
    <property type="entry name" value="P-loop containing nucleoside triphosphate hydrolases"/>
    <property type="match status" value="1"/>
</dbReference>
<dbReference type="GO" id="GO:0016459">
    <property type="term" value="C:myosin complex"/>
    <property type="evidence" value="ECO:0007669"/>
    <property type="project" value="UniProtKB-KW"/>
</dbReference>
<evidence type="ECO:0000259" key="7">
    <source>
        <dbReference type="PROSITE" id="PS51456"/>
    </source>
</evidence>
<dbReference type="Gene3D" id="1.20.58.530">
    <property type="match status" value="1"/>
</dbReference>
<dbReference type="Proteomes" id="UP001152747">
    <property type="component" value="Unassembled WGS sequence"/>
</dbReference>
<gene>
    <name evidence="8" type="ORF">CAMP_LOCUS6302</name>
</gene>
<evidence type="ECO:0000313" key="9">
    <source>
        <dbReference type="Proteomes" id="UP001152747"/>
    </source>
</evidence>
<protein>
    <recommendedName>
        <fullName evidence="7">Myosin motor domain-containing protein</fullName>
    </recommendedName>
</protein>